<dbReference type="Pfam" id="PF12847">
    <property type="entry name" value="Methyltransf_18"/>
    <property type="match status" value="1"/>
</dbReference>
<sequence length="427" mass="45782">MIASHVKPEVRETKKCAYLQVRRNGKGDSSRNFHDMDRRMPFRGVLPALRPRWFSISSGRFQKTAPRCATPCASIDTVVPRAKQARGARFYPIILKLSLGTPWSSARYRRGRAACTQRPSSKSRRHEHEVALSDPWILSSDLQDWPGVAALPERPAAVPQRVWTARLAALLECVPCDTRRMADIGCDHGILSLAAAASGRAQDVIAVDASSSAAMGAHRRLAALHSLDLRRRVELRIGDGATVVMPSDEVDVVVLAGLGTDTMDKVLGELRQRGALDHLVRAILSPPLPHAAAARACAAQHGLFVTHESVLIERGIIHVALCCDSVDSSGVDGANCEAEHLLDVQLGRLLRHSSIAATNPLIPAVVRARAAHAIAGGANEDGALLLAEALRLEAVFDGGNGARWMAAPAPKVRPARSPHLAAGDEGP</sequence>
<dbReference type="CDD" id="cd02440">
    <property type="entry name" value="AdoMet_MTases"/>
    <property type="match status" value="1"/>
</dbReference>
<dbReference type="AlphaFoldDB" id="A0AAE0GE58"/>
<dbReference type="InterPro" id="IPR029063">
    <property type="entry name" value="SAM-dependent_MTases_sf"/>
</dbReference>
<proteinExistence type="predicted"/>
<name>A0AAE0GE58_9CHLO</name>
<dbReference type="Proteomes" id="UP001190700">
    <property type="component" value="Unassembled WGS sequence"/>
</dbReference>
<dbReference type="PANTHER" id="PTHR38451:SF1">
    <property type="entry name" value="TRNA (ADENINE(22)-N(1))-METHYLTRANSFERASE"/>
    <property type="match status" value="1"/>
</dbReference>
<evidence type="ECO:0000313" key="2">
    <source>
        <dbReference type="Proteomes" id="UP001190700"/>
    </source>
</evidence>
<evidence type="ECO:0008006" key="3">
    <source>
        <dbReference type="Google" id="ProtNLM"/>
    </source>
</evidence>
<gene>
    <name evidence="1" type="ORF">CYMTET_15460</name>
</gene>
<dbReference type="PANTHER" id="PTHR38451">
    <property type="entry name" value="TRNA (ADENINE(22)-N(1))-METHYLTRANSFERASE"/>
    <property type="match status" value="1"/>
</dbReference>
<dbReference type="SUPFAM" id="SSF53335">
    <property type="entry name" value="S-adenosyl-L-methionine-dependent methyltransferases"/>
    <property type="match status" value="1"/>
</dbReference>
<evidence type="ECO:0000313" key="1">
    <source>
        <dbReference type="EMBL" id="KAK3276461.1"/>
    </source>
</evidence>
<dbReference type="Gene3D" id="3.40.50.150">
    <property type="entry name" value="Vaccinia Virus protein VP39"/>
    <property type="match status" value="1"/>
</dbReference>
<organism evidence="1 2">
    <name type="scientific">Cymbomonas tetramitiformis</name>
    <dbReference type="NCBI Taxonomy" id="36881"/>
    <lineage>
        <taxon>Eukaryota</taxon>
        <taxon>Viridiplantae</taxon>
        <taxon>Chlorophyta</taxon>
        <taxon>Pyramimonadophyceae</taxon>
        <taxon>Pyramimonadales</taxon>
        <taxon>Pyramimonadaceae</taxon>
        <taxon>Cymbomonas</taxon>
    </lineage>
</organism>
<accession>A0AAE0GE58</accession>
<protein>
    <recommendedName>
        <fullName evidence="3">Methyltransferase domain-containing protein</fullName>
    </recommendedName>
</protein>
<dbReference type="EMBL" id="LGRX02006547">
    <property type="protein sequence ID" value="KAK3276461.1"/>
    <property type="molecule type" value="Genomic_DNA"/>
</dbReference>
<comment type="caution">
    <text evidence="1">The sequence shown here is derived from an EMBL/GenBank/DDBJ whole genome shotgun (WGS) entry which is preliminary data.</text>
</comment>
<keyword evidence="2" id="KW-1185">Reference proteome</keyword>
<reference evidence="1 2" key="1">
    <citation type="journal article" date="2015" name="Genome Biol. Evol.">
        <title>Comparative Genomics of a Bacterivorous Green Alga Reveals Evolutionary Causalities and Consequences of Phago-Mixotrophic Mode of Nutrition.</title>
        <authorList>
            <person name="Burns J.A."/>
            <person name="Paasch A."/>
            <person name="Narechania A."/>
            <person name="Kim E."/>
        </authorList>
    </citation>
    <scope>NUCLEOTIDE SEQUENCE [LARGE SCALE GENOMIC DNA]</scope>
    <source>
        <strain evidence="1 2">PLY_AMNH</strain>
    </source>
</reference>